<evidence type="ECO:0000313" key="2">
    <source>
        <dbReference type="Proteomes" id="UP001359559"/>
    </source>
</evidence>
<accession>A0AAN9JRN7</accession>
<dbReference type="Proteomes" id="UP001359559">
    <property type="component" value="Unassembled WGS sequence"/>
</dbReference>
<name>A0AAN9JRN7_CLITE</name>
<reference evidence="1 2" key="1">
    <citation type="submission" date="2024-01" db="EMBL/GenBank/DDBJ databases">
        <title>The genomes of 5 underutilized Papilionoideae crops provide insights into root nodulation and disease resistance.</title>
        <authorList>
            <person name="Yuan L."/>
        </authorList>
    </citation>
    <scope>NUCLEOTIDE SEQUENCE [LARGE SCALE GENOMIC DNA]</scope>
    <source>
        <strain evidence="1">LY-2023</strain>
        <tissue evidence="1">Leaf</tissue>
    </source>
</reference>
<proteinExistence type="predicted"/>
<keyword evidence="2" id="KW-1185">Reference proteome</keyword>
<dbReference type="EMBL" id="JAYKXN010000003">
    <property type="protein sequence ID" value="KAK7303086.1"/>
    <property type="molecule type" value="Genomic_DNA"/>
</dbReference>
<protein>
    <submittedName>
        <fullName evidence="1">Uncharacterized protein</fullName>
    </submittedName>
</protein>
<evidence type="ECO:0000313" key="1">
    <source>
        <dbReference type="EMBL" id="KAK7303086.1"/>
    </source>
</evidence>
<organism evidence="1 2">
    <name type="scientific">Clitoria ternatea</name>
    <name type="common">Butterfly pea</name>
    <dbReference type="NCBI Taxonomy" id="43366"/>
    <lineage>
        <taxon>Eukaryota</taxon>
        <taxon>Viridiplantae</taxon>
        <taxon>Streptophyta</taxon>
        <taxon>Embryophyta</taxon>
        <taxon>Tracheophyta</taxon>
        <taxon>Spermatophyta</taxon>
        <taxon>Magnoliopsida</taxon>
        <taxon>eudicotyledons</taxon>
        <taxon>Gunneridae</taxon>
        <taxon>Pentapetalae</taxon>
        <taxon>rosids</taxon>
        <taxon>fabids</taxon>
        <taxon>Fabales</taxon>
        <taxon>Fabaceae</taxon>
        <taxon>Papilionoideae</taxon>
        <taxon>50 kb inversion clade</taxon>
        <taxon>NPAAA clade</taxon>
        <taxon>indigoferoid/millettioid clade</taxon>
        <taxon>Phaseoleae</taxon>
        <taxon>Clitoria</taxon>
    </lineage>
</organism>
<dbReference type="AlphaFoldDB" id="A0AAN9JRN7"/>
<sequence>MTEEFPFEDLDGMDSMVKRLLCLAEDQHVQYCACFDRIEHTLAKLDDSNGTVASEKDSTDDLKDKAVAFDIVEQGNLLLETIETSIVIAKPWQHDVDLERELRDIPSRAIAKMHRPTNVSVVVIHIFDDLVRFNGISEFLTSAMTLWDYYDQLFPLLSNQMELQYTINNACYPFLKRSHPQIDDIVSVLHIFPWDPGLYLQLHNNKLEEGLIHHVFDNVTGPLSFQTILRSLIDIVTPSCVIEGDEGILKILWKACAFDIIMMMLFEHGSYKVVWQQLAFIESAHKWFEDVKHVMDFALDAARVSMLLNEIKHSLSSSLYRIVFCSKWDTRLPIHYLEGSLHWL</sequence>
<gene>
    <name evidence="1" type="ORF">RJT34_13985</name>
</gene>
<comment type="caution">
    <text evidence="1">The sequence shown here is derived from an EMBL/GenBank/DDBJ whole genome shotgun (WGS) entry which is preliminary data.</text>
</comment>